<dbReference type="NCBIfam" id="TIGR00196">
    <property type="entry name" value="yjeF_cterm"/>
    <property type="match status" value="1"/>
</dbReference>
<dbReference type="Proteomes" id="UP000183375">
    <property type="component" value="Unassembled WGS sequence"/>
</dbReference>
<dbReference type="InterPro" id="IPR030677">
    <property type="entry name" value="Nnr"/>
</dbReference>
<dbReference type="Gene3D" id="3.40.50.10260">
    <property type="entry name" value="YjeF N-terminal domain"/>
    <property type="match status" value="1"/>
</dbReference>
<evidence type="ECO:0000256" key="1">
    <source>
        <dbReference type="ARBA" id="ARBA00000013"/>
    </source>
</evidence>
<comment type="function">
    <text evidence="14 18">Bifunctional enzyme that catalyzes the epimerization of the S- and R-forms of NAD(P)HX and the dehydration of the S-form of NAD(P)HX at the expense of ADP, which is converted to AMP. This allows the repair of both epimers of NAD(P)HX, a damaged form of NAD(P)H that is a result of enzymatic or heat-dependent hydration.</text>
</comment>
<evidence type="ECO:0000256" key="15">
    <source>
        <dbReference type="ARBA" id="ARBA00048238"/>
    </source>
</evidence>
<keyword evidence="13" id="KW-0511">Multifunctional enzyme</keyword>
<name>A0A1J5TK97_9ARCH</name>
<comment type="similarity">
    <text evidence="17">Belongs to the NnrD/CARKD family.</text>
</comment>
<evidence type="ECO:0000313" key="21">
    <source>
        <dbReference type="EMBL" id="OIR21386.1"/>
    </source>
</evidence>
<dbReference type="InterPro" id="IPR000631">
    <property type="entry name" value="CARKD"/>
</dbReference>
<evidence type="ECO:0000256" key="16">
    <source>
        <dbReference type="ARBA" id="ARBA00049209"/>
    </source>
</evidence>
<evidence type="ECO:0000256" key="9">
    <source>
        <dbReference type="ARBA" id="ARBA00022958"/>
    </source>
</evidence>
<comment type="catalytic activity">
    <reaction evidence="2 18">
        <text>(6R)-NADPHX = (6S)-NADPHX</text>
        <dbReference type="Rhea" id="RHEA:32227"/>
        <dbReference type="ChEBI" id="CHEBI:64076"/>
        <dbReference type="ChEBI" id="CHEBI:64077"/>
        <dbReference type="EC" id="5.1.99.6"/>
    </reaction>
</comment>
<dbReference type="EC" id="4.2.1.136" evidence="17"/>
<dbReference type="Pfam" id="PF01256">
    <property type="entry name" value="Carb_kinase"/>
    <property type="match status" value="1"/>
</dbReference>
<reference evidence="21 22" key="1">
    <citation type="submission" date="2016-08" db="EMBL/GenBank/DDBJ databases">
        <title>New Insights into Marine Group III Euryarchaeota, from dark to light.</title>
        <authorList>
            <person name="Haro-Moreno J.M."/>
            <person name="Rodriguez-Valera F."/>
            <person name="Lopez-Garcia P."/>
            <person name="Moreira D."/>
            <person name="Martin-Cuadrado A.B."/>
        </authorList>
    </citation>
    <scope>NUCLEOTIDE SEQUENCE [LARGE SCALE GENOMIC DNA]</scope>
    <source>
        <strain evidence="21">CG-Epi4</strain>
    </source>
</reference>
<evidence type="ECO:0000259" key="19">
    <source>
        <dbReference type="PROSITE" id="PS51383"/>
    </source>
</evidence>
<dbReference type="SUPFAM" id="SSF64153">
    <property type="entry name" value="YjeF N-terminal domain-like"/>
    <property type="match status" value="1"/>
</dbReference>
<feature type="domain" description="YjeF N-terminal" evidence="20">
    <location>
        <begin position="7"/>
        <end position="194"/>
    </location>
</feature>
<evidence type="ECO:0000256" key="11">
    <source>
        <dbReference type="ARBA" id="ARBA00023235"/>
    </source>
</evidence>
<evidence type="ECO:0000256" key="12">
    <source>
        <dbReference type="ARBA" id="ARBA00023239"/>
    </source>
</evidence>
<dbReference type="GO" id="GO:0005524">
    <property type="term" value="F:ATP binding"/>
    <property type="evidence" value="ECO:0007669"/>
    <property type="project" value="UniProtKB-UniRule"/>
</dbReference>
<dbReference type="CDD" id="cd01171">
    <property type="entry name" value="YXKO-related"/>
    <property type="match status" value="1"/>
</dbReference>
<dbReference type="HAMAP" id="MF_01965">
    <property type="entry name" value="NADHX_dehydratase"/>
    <property type="match status" value="1"/>
</dbReference>
<dbReference type="Pfam" id="PF03853">
    <property type="entry name" value="YjeF_N"/>
    <property type="match status" value="1"/>
</dbReference>
<dbReference type="GO" id="GO:0052855">
    <property type="term" value="F:ADP-dependent NAD(P)H-hydrate dehydratase activity"/>
    <property type="evidence" value="ECO:0007669"/>
    <property type="project" value="UniProtKB-UniRule"/>
</dbReference>
<feature type="binding site" evidence="17">
    <location>
        <position position="397"/>
    </location>
    <ligand>
        <name>AMP</name>
        <dbReference type="ChEBI" id="CHEBI:456215"/>
    </ligand>
</feature>
<comment type="catalytic activity">
    <reaction evidence="16 17 18">
        <text>(6S)-NADPHX + ADP = AMP + phosphate + NADPH + H(+)</text>
        <dbReference type="Rhea" id="RHEA:32235"/>
        <dbReference type="ChEBI" id="CHEBI:15378"/>
        <dbReference type="ChEBI" id="CHEBI:43474"/>
        <dbReference type="ChEBI" id="CHEBI:57783"/>
        <dbReference type="ChEBI" id="CHEBI:64076"/>
        <dbReference type="ChEBI" id="CHEBI:456215"/>
        <dbReference type="ChEBI" id="CHEBI:456216"/>
        <dbReference type="EC" id="4.2.1.136"/>
    </reaction>
</comment>
<evidence type="ECO:0000256" key="5">
    <source>
        <dbReference type="ARBA" id="ARBA00022723"/>
    </source>
</evidence>
<accession>A0A1J5TK97</accession>
<evidence type="ECO:0000256" key="6">
    <source>
        <dbReference type="ARBA" id="ARBA00022741"/>
    </source>
</evidence>
<evidence type="ECO:0000256" key="3">
    <source>
        <dbReference type="ARBA" id="ARBA00006001"/>
    </source>
</evidence>
<comment type="cofactor">
    <cofactor evidence="17">
        <name>Mg(2+)</name>
        <dbReference type="ChEBI" id="CHEBI:18420"/>
    </cofactor>
</comment>
<dbReference type="PROSITE" id="PS51385">
    <property type="entry name" value="YJEF_N"/>
    <property type="match status" value="1"/>
</dbReference>
<keyword evidence="9 18" id="KW-0630">Potassium</keyword>
<dbReference type="PIRSF" id="PIRSF017184">
    <property type="entry name" value="Nnr"/>
    <property type="match status" value="1"/>
</dbReference>
<feature type="binding site" evidence="17">
    <location>
        <position position="398"/>
    </location>
    <ligand>
        <name>(6S)-NADPHX</name>
        <dbReference type="ChEBI" id="CHEBI:64076"/>
    </ligand>
</feature>
<feature type="domain" description="YjeF C-terminal" evidence="19">
    <location>
        <begin position="196"/>
        <end position="456"/>
    </location>
</feature>
<evidence type="ECO:0000256" key="18">
    <source>
        <dbReference type="PIRNR" id="PIRNR017184"/>
    </source>
</evidence>
<comment type="cofactor">
    <cofactor evidence="18">
        <name>K(+)</name>
        <dbReference type="ChEBI" id="CHEBI:29103"/>
    </cofactor>
    <text evidence="18">Binds 1 potassium ion per subunit.</text>
</comment>
<dbReference type="SUPFAM" id="SSF53613">
    <property type="entry name" value="Ribokinase-like"/>
    <property type="match status" value="1"/>
</dbReference>
<keyword evidence="5 18" id="KW-0479">Metal-binding</keyword>
<dbReference type="NCBIfam" id="TIGR00197">
    <property type="entry name" value="yjeF_nterm"/>
    <property type="match status" value="1"/>
</dbReference>
<comment type="subunit">
    <text evidence="17">Homotetramer.</text>
</comment>
<feature type="binding site" evidence="17">
    <location>
        <position position="296"/>
    </location>
    <ligand>
        <name>(6S)-NADPHX</name>
        <dbReference type="ChEBI" id="CHEBI:64076"/>
    </ligand>
</feature>
<evidence type="ECO:0000256" key="14">
    <source>
        <dbReference type="ARBA" id="ARBA00025153"/>
    </source>
</evidence>
<dbReference type="InterPro" id="IPR004443">
    <property type="entry name" value="YjeF_N_dom"/>
</dbReference>
<comment type="function">
    <text evidence="17">Catalyzes the dehydration of the S-form of NAD(P)HX at the expense of ADP, which is converted to AMP. Together with NAD(P)HX epimerase, which catalyzes the epimerization of the S- and R-forms, the enzyme allows the repair of both epimers of NAD(P)HX, a damaged form of NAD(P)H that is a result of enzymatic or heat-dependent hydration.</text>
</comment>
<evidence type="ECO:0000256" key="17">
    <source>
        <dbReference type="HAMAP-Rule" id="MF_01965"/>
    </source>
</evidence>
<dbReference type="InterPro" id="IPR036652">
    <property type="entry name" value="YjeF_N_dom_sf"/>
</dbReference>
<dbReference type="PROSITE" id="PS51383">
    <property type="entry name" value="YJEF_C_3"/>
    <property type="match status" value="1"/>
</dbReference>
<comment type="caution">
    <text evidence="17">Lacks conserved residue(s) required for the propagation of feature annotation.</text>
</comment>
<gene>
    <name evidence="17" type="primary">nnrD</name>
    <name evidence="21" type="ORF">BEU01_02690</name>
</gene>
<dbReference type="EMBL" id="MIYX01000007">
    <property type="protein sequence ID" value="OIR21386.1"/>
    <property type="molecule type" value="Genomic_DNA"/>
</dbReference>
<organism evidence="21 22">
    <name type="scientific">Marine Group III euryarchaeote CG-Epi4</name>
    <dbReference type="NCBI Taxonomy" id="1888998"/>
    <lineage>
        <taxon>Archaea</taxon>
        <taxon>Methanobacteriati</taxon>
        <taxon>Thermoplasmatota</taxon>
        <taxon>Thermoplasmata</taxon>
        <taxon>Candidatus Thermoprofundales</taxon>
    </lineage>
</organism>
<evidence type="ECO:0000259" key="20">
    <source>
        <dbReference type="PROSITE" id="PS51385"/>
    </source>
</evidence>
<dbReference type="Gene3D" id="3.40.1190.20">
    <property type="match status" value="1"/>
</dbReference>
<protein>
    <recommendedName>
        <fullName evidence="17">ADP-dependent (S)-NAD(P)H-hydrate dehydratase</fullName>
        <ecNumber evidence="17">4.2.1.136</ecNumber>
    </recommendedName>
    <alternativeName>
        <fullName evidence="17">ADP-dependent NAD(P)HX dehydratase</fullName>
    </alternativeName>
</protein>
<keyword evidence="11 18" id="KW-0413">Isomerase</keyword>
<dbReference type="InterPro" id="IPR029056">
    <property type="entry name" value="Ribokinase-like"/>
</dbReference>
<feature type="binding site" evidence="17">
    <location>
        <position position="230"/>
    </location>
    <ligand>
        <name>(6S)-NADPHX</name>
        <dbReference type="ChEBI" id="CHEBI:64076"/>
    </ligand>
</feature>
<keyword evidence="10 17" id="KW-0520">NAD</keyword>
<comment type="caution">
    <text evidence="21">The sequence shown here is derived from an EMBL/GenBank/DDBJ whole genome shotgun (WGS) entry which is preliminary data.</text>
</comment>
<dbReference type="PANTHER" id="PTHR12592:SF0">
    <property type="entry name" value="ATP-DEPENDENT (S)-NAD(P)H-HYDRATE DEHYDRATASE"/>
    <property type="match status" value="1"/>
</dbReference>
<dbReference type="GO" id="GO:0052856">
    <property type="term" value="F:NAD(P)HX epimerase activity"/>
    <property type="evidence" value="ECO:0007669"/>
    <property type="project" value="UniProtKB-EC"/>
</dbReference>
<comment type="catalytic activity">
    <reaction evidence="15 17 18">
        <text>(6S)-NADHX + ADP = AMP + phosphate + NADH + H(+)</text>
        <dbReference type="Rhea" id="RHEA:32223"/>
        <dbReference type="ChEBI" id="CHEBI:15378"/>
        <dbReference type="ChEBI" id="CHEBI:43474"/>
        <dbReference type="ChEBI" id="CHEBI:57945"/>
        <dbReference type="ChEBI" id="CHEBI:64074"/>
        <dbReference type="ChEBI" id="CHEBI:456215"/>
        <dbReference type="ChEBI" id="CHEBI:456216"/>
        <dbReference type="EC" id="4.2.1.136"/>
    </reaction>
</comment>
<comment type="catalytic activity">
    <reaction evidence="1 18">
        <text>(6R)-NADHX = (6S)-NADHX</text>
        <dbReference type="Rhea" id="RHEA:32215"/>
        <dbReference type="ChEBI" id="CHEBI:64074"/>
        <dbReference type="ChEBI" id="CHEBI:64075"/>
        <dbReference type="EC" id="5.1.99.6"/>
    </reaction>
</comment>
<evidence type="ECO:0000256" key="4">
    <source>
        <dbReference type="ARBA" id="ARBA00009524"/>
    </source>
</evidence>
<evidence type="ECO:0000313" key="22">
    <source>
        <dbReference type="Proteomes" id="UP000183375"/>
    </source>
</evidence>
<keyword evidence="7 17" id="KW-0067">ATP-binding</keyword>
<comment type="similarity">
    <text evidence="4 18">In the C-terminal section; belongs to the NnrD/CARKD family.</text>
</comment>
<keyword evidence="8 17" id="KW-0521">NADP</keyword>
<evidence type="ECO:0000256" key="2">
    <source>
        <dbReference type="ARBA" id="ARBA00000909"/>
    </source>
</evidence>
<keyword evidence="6 17" id="KW-0547">Nucleotide-binding</keyword>
<evidence type="ECO:0000256" key="7">
    <source>
        <dbReference type="ARBA" id="ARBA00022840"/>
    </source>
</evidence>
<dbReference type="PANTHER" id="PTHR12592">
    <property type="entry name" value="ATP-DEPENDENT (S)-NAD(P)H-HYDRATE DEHYDRATASE FAMILY MEMBER"/>
    <property type="match status" value="1"/>
</dbReference>
<dbReference type="AlphaFoldDB" id="A0A1J5TK97"/>
<keyword evidence="12 17" id="KW-0456">Lyase</keyword>
<evidence type="ECO:0000256" key="13">
    <source>
        <dbReference type="ARBA" id="ARBA00023268"/>
    </source>
</evidence>
<feature type="binding site" evidence="17">
    <location>
        <position position="339"/>
    </location>
    <ligand>
        <name>(6S)-NADPHX</name>
        <dbReference type="ChEBI" id="CHEBI:64076"/>
    </ligand>
</feature>
<dbReference type="GO" id="GO:0110051">
    <property type="term" value="P:metabolite repair"/>
    <property type="evidence" value="ECO:0007669"/>
    <property type="project" value="TreeGrafter"/>
</dbReference>
<dbReference type="GO" id="GO:0046872">
    <property type="term" value="F:metal ion binding"/>
    <property type="evidence" value="ECO:0007669"/>
    <property type="project" value="UniProtKB-UniRule"/>
</dbReference>
<sequence length="456" mass="49470">MRDIKEFQILDINAVDNGLEIYHLMNNAGSRLAEHILAEFSECKSFIFVCGKGNNAGDGYVAASKLHESNLNVIVINLEDEIKYIPKKALQHYKGRFESLNFLEVCSKNNVLLIDCLLGSGIQGEPRGPYGKIIDNINKFKKILSVDVPSGFMKSKAVIPTQTLTFHDTKSGMNQSNSGDIFVSDIGIADFVDQSCGPGELCLFPDFNPDNHKGKNGKVAIVGGGVYSGAPSLAGIGAYRTGVDLVHLFVPPNSYDQVSTFAPELMVHKLESEYITDKVVELLRPYKFDSIVIGPGMGKIEESLSATSSIISNFDNLVIDADAINSYDFSSKNILLTPHLGELRRLGIDSSEEELVSFSKKHGVTVLLKGKIDFMTDGYSLKRNYTGHPRMAVGGTGDLLAGVCGGLMARGLSPFESARLGSYVIGLAGQQCYEKIGPGFIPSDLSIFISKIFGKK</sequence>
<comment type="similarity">
    <text evidence="3 18">In the N-terminal section; belongs to the NnrE/AIBP family.</text>
</comment>
<evidence type="ECO:0000256" key="8">
    <source>
        <dbReference type="ARBA" id="ARBA00022857"/>
    </source>
</evidence>
<evidence type="ECO:0000256" key="10">
    <source>
        <dbReference type="ARBA" id="ARBA00023027"/>
    </source>
</evidence>
<dbReference type="GO" id="GO:0046496">
    <property type="term" value="P:nicotinamide nucleotide metabolic process"/>
    <property type="evidence" value="ECO:0007669"/>
    <property type="project" value="UniProtKB-UniRule"/>
</dbReference>
<proteinExistence type="inferred from homology"/>